<evidence type="ECO:0000313" key="4">
    <source>
        <dbReference type="Proteomes" id="UP000051450"/>
    </source>
</evidence>
<reference evidence="3 4" key="1">
    <citation type="journal article" date="2015" name="Genome Announc.">
        <title>Expanding the biotechnology potential of lactobacilli through comparative genomics of 213 strains and associated genera.</title>
        <authorList>
            <person name="Sun Z."/>
            <person name="Harris H.M."/>
            <person name="McCann A."/>
            <person name="Guo C."/>
            <person name="Argimon S."/>
            <person name="Zhang W."/>
            <person name="Yang X."/>
            <person name="Jeffery I.B."/>
            <person name="Cooney J.C."/>
            <person name="Kagawa T.F."/>
            <person name="Liu W."/>
            <person name="Song Y."/>
            <person name="Salvetti E."/>
            <person name="Wrobel A."/>
            <person name="Rasinkangas P."/>
            <person name="Parkhill J."/>
            <person name="Rea M.C."/>
            <person name="O'Sullivan O."/>
            <person name="Ritari J."/>
            <person name="Douillard F.P."/>
            <person name="Paul Ross R."/>
            <person name="Yang R."/>
            <person name="Briner A.E."/>
            <person name="Felis G.E."/>
            <person name="de Vos W.M."/>
            <person name="Barrangou R."/>
            <person name="Klaenhammer T.R."/>
            <person name="Caufield P.W."/>
            <person name="Cui Y."/>
            <person name="Zhang H."/>
            <person name="O'Toole P.W."/>
        </authorList>
    </citation>
    <scope>NUCLEOTIDE SEQUENCE [LARGE SCALE GENOMIC DNA]</scope>
    <source>
        <strain evidence="3 4">DSM 15638</strain>
    </source>
</reference>
<dbReference type="PANTHER" id="PTHR23028:SF134">
    <property type="entry name" value="PUTATIVE (AFU_ORTHOLOGUE AFUA_4G08520)-RELATED"/>
    <property type="match status" value="1"/>
</dbReference>
<evidence type="ECO:0000256" key="1">
    <source>
        <dbReference type="SAM" id="Phobius"/>
    </source>
</evidence>
<feature type="domain" description="Acyltransferase 3" evidence="2">
    <location>
        <begin position="22"/>
        <end position="338"/>
    </location>
</feature>
<keyword evidence="1" id="KW-0812">Transmembrane</keyword>
<organism evidence="3 4">
    <name type="scientific">Dellaglioa algida DSM 15638</name>
    <dbReference type="NCBI Taxonomy" id="1423719"/>
    <lineage>
        <taxon>Bacteria</taxon>
        <taxon>Bacillati</taxon>
        <taxon>Bacillota</taxon>
        <taxon>Bacilli</taxon>
        <taxon>Lactobacillales</taxon>
        <taxon>Lactobacillaceae</taxon>
        <taxon>Dellaglioa</taxon>
    </lineage>
</organism>
<accession>A0A0R1HQE2</accession>
<gene>
    <name evidence="3" type="ORF">FC66_GL001321</name>
</gene>
<comment type="caution">
    <text evidence="3">The sequence shown here is derived from an EMBL/GenBank/DDBJ whole genome shotgun (WGS) entry which is preliminary data.</text>
</comment>
<sequence length="351" mass="40281">MQNKNDEKKYLGEYFNRVKKNNNLNLIRLIAAILVLWTHSWALLNVPMTLPYSEVKINISVGLIAVMIFFIISGFLISMSFDRTKSWKKYLRARVLRIFPGLIVSAFFVAFIIGSTFTTLESSNYLLNRQTWIGFLELVFGLPNHLPGVFENNVYTSGVNGSLWTIKYEFAAYIGIMVLGLMKKFNLKSSIFLFIMSIIGIVILKIHVISMSGPIITVLNLMSAFLVGMIVYFYKDKFILSKKRFVISLLFLLLGLLSNNSDIFQIIFIFFGTYIIFYISYALPMYFKKVIDYGDFSYGLYIYAFPIQQVLILIQGGGVNPVIIFIESLLLTSIFAYLSWNLVEKKAMMLK</sequence>
<proteinExistence type="predicted"/>
<dbReference type="PATRIC" id="fig|1423719.4.peg.1343"/>
<feature type="transmembrane region" description="Helical" evidence="1">
    <location>
        <begin position="322"/>
        <end position="343"/>
    </location>
</feature>
<feature type="transmembrane region" description="Helical" evidence="1">
    <location>
        <begin position="298"/>
        <end position="316"/>
    </location>
</feature>
<dbReference type="InterPro" id="IPR050879">
    <property type="entry name" value="Acyltransferase_3"/>
</dbReference>
<dbReference type="AlphaFoldDB" id="A0A0R1HQE2"/>
<feature type="transmembrane region" description="Helical" evidence="1">
    <location>
        <begin position="56"/>
        <end position="77"/>
    </location>
</feature>
<feature type="transmembrane region" description="Helical" evidence="1">
    <location>
        <begin position="98"/>
        <end position="120"/>
    </location>
</feature>
<dbReference type="GO" id="GO:0016747">
    <property type="term" value="F:acyltransferase activity, transferring groups other than amino-acyl groups"/>
    <property type="evidence" value="ECO:0007669"/>
    <property type="project" value="InterPro"/>
</dbReference>
<dbReference type="Pfam" id="PF01757">
    <property type="entry name" value="Acyl_transf_3"/>
    <property type="match status" value="1"/>
</dbReference>
<feature type="transmembrane region" description="Helical" evidence="1">
    <location>
        <begin position="161"/>
        <end position="179"/>
    </location>
</feature>
<feature type="transmembrane region" description="Helical" evidence="1">
    <location>
        <begin position="215"/>
        <end position="234"/>
    </location>
</feature>
<dbReference type="STRING" id="1423719.FC66_GL001321"/>
<protein>
    <recommendedName>
        <fullName evidence="2">Acyltransferase 3 domain-containing protein</fullName>
    </recommendedName>
</protein>
<evidence type="ECO:0000313" key="3">
    <source>
        <dbReference type="EMBL" id="KRK45506.1"/>
    </source>
</evidence>
<dbReference type="EMBL" id="AZDI01000007">
    <property type="protein sequence ID" value="KRK45506.1"/>
    <property type="molecule type" value="Genomic_DNA"/>
</dbReference>
<keyword evidence="4" id="KW-1185">Reference proteome</keyword>
<keyword evidence="1" id="KW-1133">Transmembrane helix</keyword>
<dbReference type="Proteomes" id="UP000051450">
    <property type="component" value="Unassembled WGS sequence"/>
</dbReference>
<dbReference type="InterPro" id="IPR002656">
    <property type="entry name" value="Acyl_transf_3_dom"/>
</dbReference>
<keyword evidence="1" id="KW-0472">Membrane</keyword>
<dbReference type="RefSeq" id="WP_057974377.1">
    <property type="nucleotide sequence ID" value="NZ_AZDI01000007.1"/>
</dbReference>
<feature type="transmembrane region" description="Helical" evidence="1">
    <location>
        <begin position="191"/>
        <end position="209"/>
    </location>
</feature>
<evidence type="ECO:0000259" key="2">
    <source>
        <dbReference type="Pfam" id="PF01757"/>
    </source>
</evidence>
<feature type="transmembrane region" description="Helical" evidence="1">
    <location>
        <begin position="241"/>
        <end position="257"/>
    </location>
</feature>
<feature type="transmembrane region" description="Helical" evidence="1">
    <location>
        <begin position="263"/>
        <end position="286"/>
    </location>
</feature>
<dbReference type="PANTHER" id="PTHR23028">
    <property type="entry name" value="ACETYLTRANSFERASE"/>
    <property type="match status" value="1"/>
</dbReference>
<dbReference type="OrthoDB" id="9796461at2"/>
<feature type="transmembrane region" description="Helical" evidence="1">
    <location>
        <begin position="26"/>
        <end position="44"/>
    </location>
</feature>
<name>A0A0R1HQE2_9LACO</name>